<evidence type="ECO:0000313" key="3">
    <source>
        <dbReference type="Proteomes" id="UP001596060"/>
    </source>
</evidence>
<evidence type="ECO:0000313" key="2">
    <source>
        <dbReference type="EMBL" id="MFC5505326.1"/>
    </source>
</evidence>
<proteinExistence type="predicted"/>
<sequence>MRTTRIILWAERTSAIESVSLIARSTDAKARYKPPHAPGAAYSPGGRRIKDWEHRR</sequence>
<accession>A0ABW0NXV6</accession>
<keyword evidence="3" id="KW-1185">Reference proteome</keyword>
<reference evidence="3" key="1">
    <citation type="journal article" date="2019" name="Int. J. Syst. Evol. Microbiol.">
        <title>The Global Catalogue of Microorganisms (GCM) 10K type strain sequencing project: providing services to taxonomists for standard genome sequencing and annotation.</title>
        <authorList>
            <consortium name="The Broad Institute Genomics Platform"/>
            <consortium name="The Broad Institute Genome Sequencing Center for Infectious Disease"/>
            <person name="Wu L."/>
            <person name="Ma J."/>
        </authorList>
    </citation>
    <scope>NUCLEOTIDE SEQUENCE [LARGE SCALE GENOMIC DNA]</scope>
    <source>
        <strain evidence="3">CCUG 43117</strain>
    </source>
</reference>
<organism evidence="2 3">
    <name type="scientific">Bosea massiliensis</name>
    <dbReference type="NCBI Taxonomy" id="151419"/>
    <lineage>
        <taxon>Bacteria</taxon>
        <taxon>Pseudomonadati</taxon>
        <taxon>Pseudomonadota</taxon>
        <taxon>Alphaproteobacteria</taxon>
        <taxon>Hyphomicrobiales</taxon>
        <taxon>Boseaceae</taxon>
        <taxon>Bosea</taxon>
    </lineage>
</organism>
<dbReference type="RefSeq" id="WP_156451652.1">
    <property type="nucleotide sequence ID" value="NZ_JBHSLU010000017.1"/>
</dbReference>
<comment type="caution">
    <text evidence="2">The sequence shown here is derived from an EMBL/GenBank/DDBJ whole genome shotgun (WGS) entry which is preliminary data.</text>
</comment>
<protein>
    <submittedName>
        <fullName evidence="2">Uncharacterized protein</fullName>
    </submittedName>
</protein>
<name>A0ABW0NXV6_9HYPH</name>
<gene>
    <name evidence="2" type="ORF">ACFPN9_08655</name>
</gene>
<dbReference type="EMBL" id="JBHSLU010000017">
    <property type="protein sequence ID" value="MFC5505326.1"/>
    <property type="molecule type" value="Genomic_DNA"/>
</dbReference>
<dbReference type="Proteomes" id="UP001596060">
    <property type="component" value="Unassembled WGS sequence"/>
</dbReference>
<feature type="region of interest" description="Disordered" evidence="1">
    <location>
        <begin position="30"/>
        <end position="56"/>
    </location>
</feature>
<evidence type="ECO:0000256" key="1">
    <source>
        <dbReference type="SAM" id="MobiDB-lite"/>
    </source>
</evidence>